<organism evidence="1 2">
    <name type="scientific">Heliocybe sulcata</name>
    <dbReference type="NCBI Taxonomy" id="5364"/>
    <lineage>
        <taxon>Eukaryota</taxon>
        <taxon>Fungi</taxon>
        <taxon>Dikarya</taxon>
        <taxon>Basidiomycota</taxon>
        <taxon>Agaricomycotina</taxon>
        <taxon>Agaricomycetes</taxon>
        <taxon>Gloeophyllales</taxon>
        <taxon>Gloeophyllaceae</taxon>
        <taxon>Heliocybe</taxon>
    </lineage>
</organism>
<dbReference type="EMBL" id="ML213506">
    <property type="protein sequence ID" value="TFK54237.1"/>
    <property type="molecule type" value="Genomic_DNA"/>
</dbReference>
<proteinExistence type="predicted"/>
<reference evidence="1 2" key="1">
    <citation type="journal article" date="2019" name="Nat. Ecol. Evol.">
        <title>Megaphylogeny resolves global patterns of mushroom evolution.</title>
        <authorList>
            <person name="Varga T."/>
            <person name="Krizsan K."/>
            <person name="Foldi C."/>
            <person name="Dima B."/>
            <person name="Sanchez-Garcia M."/>
            <person name="Sanchez-Ramirez S."/>
            <person name="Szollosi G.J."/>
            <person name="Szarkandi J.G."/>
            <person name="Papp V."/>
            <person name="Albert L."/>
            <person name="Andreopoulos W."/>
            <person name="Angelini C."/>
            <person name="Antonin V."/>
            <person name="Barry K.W."/>
            <person name="Bougher N.L."/>
            <person name="Buchanan P."/>
            <person name="Buyck B."/>
            <person name="Bense V."/>
            <person name="Catcheside P."/>
            <person name="Chovatia M."/>
            <person name="Cooper J."/>
            <person name="Damon W."/>
            <person name="Desjardin D."/>
            <person name="Finy P."/>
            <person name="Geml J."/>
            <person name="Haridas S."/>
            <person name="Hughes K."/>
            <person name="Justo A."/>
            <person name="Karasinski D."/>
            <person name="Kautmanova I."/>
            <person name="Kiss B."/>
            <person name="Kocsube S."/>
            <person name="Kotiranta H."/>
            <person name="LaButti K.M."/>
            <person name="Lechner B.E."/>
            <person name="Liimatainen K."/>
            <person name="Lipzen A."/>
            <person name="Lukacs Z."/>
            <person name="Mihaltcheva S."/>
            <person name="Morgado L.N."/>
            <person name="Niskanen T."/>
            <person name="Noordeloos M.E."/>
            <person name="Ohm R.A."/>
            <person name="Ortiz-Santana B."/>
            <person name="Ovrebo C."/>
            <person name="Racz N."/>
            <person name="Riley R."/>
            <person name="Savchenko A."/>
            <person name="Shiryaev A."/>
            <person name="Soop K."/>
            <person name="Spirin V."/>
            <person name="Szebenyi C."/>
            <person name="Tomsovsky M."/>
            <person name="Tulloss R.E."/>
            <person name="Uehling J."/>
            <person name="Grigoriev I.V."/>
            <person name="Vagvolgyi C."/>
            <person name="Papp T."/>
            <person name="Martin F.M."/>
            <person name="Miettinen O."/>
            <person name="Hibbett D.S."/>
            <person name="Nagy L.G."/>
        </authorList>
    </citation>
    <scope>NUCLEOTIDE SEQUENCE [LARGE SCALE GENOMIC DNA]</scope>
    <source>
        <strain evidence="1 2">OMC1185</strain>
    </source>
</reference>
<keyword evidence="2" id="KW-1185">Reference proteome</keyword>
<dbReference type="AlphaFoldDB" id="A0A5C3NBH8"/>
<sequence length="148" mass="16257">MKIAFELRVHAELSGTDGLRTLTRSGALRTRARKKTISKTLTPVLTRLEIPPSTRGSVTMPRAVDKDVSLRWSLRPRWLGVGANRLELVHKLNLVHLELISGSFVGTGGSCPGTFLTPNNPPFAADGPVDAFIEEEGHRILRFSRGAY</sequence>
<accession>A0A5C3NBH8</accession>
<dbReference type="Proteomes" id="UP000305948">
    <property type="component" value="Unassembled WGS sequence"/>
</dbReference>
<protein>
    <submittedName>
        <fullName evidence="1">Uncharacterized protein</fullName>
    </submittedName>
</protein>
<name>A0A5C3NBH8_9AGAM</name>
<evidence type="ECO:0000313" key="2">
    <source>
        <dbReference type="Proteomes" id="UP000305948"/>
    </source>
</evidence>
<gene>
    <name evidence="1" type="ORF">OE88DRAFT_1732917</name>
</gene>
<evidence type="ECO:0000313" key="1">
    <source>
        <dbReference type="EMBL" id="TFK54237.1"/>
    </source>
</evidence>